<dbReference type="SUPFAM" id="SSF49899">
    <property type="entry name" value="Concanavalin A-like lectins/glucanases"/>
    <property type="match status" value="1"/>
</dbReference>
<dbReference type="InterPro" id="IPR015987">
    <property type="entry name" value="UCP022704"/>
</dbReference>
<protein>
    <recommendedName>
        <fullName evidence="3">Regulation of enolase 1</fullName>
    </recommendedName>
</protein>
<evidence type="ECO:0008006" key="3">
    <source>
        <dbReference type="Google" id="ProtNLM"/>
    </source>
</evidence>
<name>A0A7W9WY07_9BURK</name>
<accession>A0A7W9WY07</accession>
<dbReference type="Gene3D" id="2.60.120.200">
    <property type="match status" value="1"/>
</dbReference>
<proteinExistence type="predicted"/>
<comment type="caution">
    <text evidence="1">The sequence shown here is derived from an EMBL/GenBank/DDBJ whole genome shotgun (WGS) entry which is preliminary data.</text>
</comment>
<evidence type="ECO:0000313" key="1">
    <source>
        <dbReference type="EMBL" id="MBB6132902.1"/>
    </source>
</evidence>
<dbReference type="PANTHER" id="PTHR35332:SF2">
    <property type="entry name" value="REGULATION OF ENOLASE PROTEIN 1"/>
    <property type="match status" value="1"/>
</dbReference>
<sequence length="204" mass="23327">MAERSDTLRKRDEMFNECTWLHTPPECQIDQDTLKVITSQNTDFWRITQYDFIHDNGHFFGRPVDHAFTAQLHVRADFQALYDQAGLMVRIDETRWIKIGVEYSDAQLMLSTVLTDEKSDWAVMPAPPISDGFWIRVTVGSGTVRAQYSVDGVVWPMLRLAPFPVADRYLVGPMCCTPQRGGLEVVFSKFSVQPALQKDLHDLS</sequence>
<dbReference type="Proteomes" id="UP000540787">
    <property type="component" value="Unassembled WGS sequence"/>
</dbReference>
<dbReference type="InterPro" id="IPR013320">
    <property type="entry name" value="ConA-like_dom_sf"/>
</dbReference>
<dbReference type="Pfam" id="PF07081">
    <property type="entry name" value="DUF1349"/>
    <property type="match status" value="1"/>
</dbReference>
<dbReference type="EMBL" id="JACHBX010000001">
    <property type="protein sequence ID" value="MBB6132902.1"/>
    <property type="molecule type" value="Genomic_DNA"/>
</dbReference>
<organism evidence="1 2">
    <name type="scientific">Massilia aurea</name>
    <dbReference type="NCBI Taxonomy" id="373040"/>
    <lineage>
        <taxon>Bacteria</taxon>
        <taxon>Pseudomonadati</taxon>
        <taxon>Pseudomonadota</taxon>
        <taxon>Betaproteobacteria</taxon>
        <taxon>Burkholderiales</taxon>
        <taxon>Oxalobacteraceae</taxon>
        <taxon>Telluria group</taxon>
        <taxon>Massilia</taxon>
    </lineage>
</organism>
<dbReference type="InterPro" id="IPR009784">
    <property type="entry name" value="DUF1349"/>
</dbReference>
<dbReference type="PIRSF" id="PIRSF022704">
    <property type="entry name" value="UCP022704"/>
    <property type="match status" value="1"/>
</dbReference>
<keyword evidence="2" id="KW-1185">Reference proteome</keyword>
<reference evidence="1 2" key="1">
    <citation type="submission" date="2020-08" db="EMBL/GenBank/DDBJ databases">
        <title>The Agave Microbiome: Exploring the role of microbial communities in plant adaptations to desert environments.</title>
        <authorList>
            <person name="Partida-Martinez L.P."/>
        </authorList>
    </citation>
    <scope>NUCLEOTIDE SEQUENCE [LARGE SCALE GENOMIC DNA]</scope>
    <source>
        <strain evidence="1 2">AT3.2</strain>
    </source>
</reference>
<evidence type="ECO:0000313" key="2">
    <source>
        <dbReference type="Proteomes" id="UP000540787"/>
    </source>
</evidence>
<dbReference type="PANTHER" id="PTHR35332">
    <property type="entry name" value="REGULATION OF ENOLASE PROTEIN 1"/>
    <property type="match status" value="1"/>
</dbReference>
<dbReference type="AlphaFoldDB" id="A0A7W9WY07"/>
<gene>
    <name evidence="1" type="ORF">HD842_001013</name>
</gene>